<evidence type="ECO:0000259" key="1">
    <source>
        <dbReference type="Pfam" id="PF04717"/>
    </source>
</evidence>
<accession>A0ABU0ITW3</accession>
<protein>
    <submittedName>
        <fullName evidence="2">Uncharacterized protein involved in type VI secretion and phage assembly</fullName>
    </submittedName>
</protein>
<dbReference type="Pfam" id="PF04717">
    <property type="entry name" value="Phage_base_V"/>
    <property type="match status" value="1"/>
</dbReference>
<dbReference type="InterPro" id="IPR037026">
    <property type="entry name" value="Vgr_OB-fold_dom_sf"/>
</dbReference>
<evidence type="ECO:0000313" key="2">
    <source>
        <dbReference type="EMBL" id="MDQ0464402.1"/>
    </source>
</evidence>
<proteinExistence type="predicted"/>
<dbReference type="RefSeq" id="WP_307349054.1">
    <property type="nucleotide sequence ID" value="NZ_JAUSVS010000003.1"/>
</dbReference>
<evidence type="ECO:0000313" key="3">
    <source>
        <dbReference type="Proteomes" id="UP001228905"/>
    </source>
</evidence>
<gene>
    <name evidence="2" type="ORF">QO010_002183</name>
</gene>
<comment type="caution">
    <text evidence="2">The sequence shown here is derived from an EMBL/GenBank/DDBJ whole genome shotgun (WGS) entry which is preliminary data.</text>
</comment>
<organism evidence="2 3">
    <name type="scientific">Caulobacter ginsengisoli</name>
    <dbReference type="NCBI Taxonomy" id="400775"/>
    <lineage>
        <taxon>Bacteria</taxon>
        <taxon>Pseudomonadati</taxon>
        <taxon>Pseudomonadota</taxon>
        <taxon>Alphaproteobacteria</taxon>
        <taxon>Caulobacterales</taxon>
        <taxon>Caulobacteraceae</taxon>
        <taxon>Caulobacter</taxon>
    </lineage>
</organism>
<sequence>MNDDLIQDALDRLHGRYFGKYRGSVTEVDAPTMRIKATVPAVLGETTSGWCMACVPYAGPDVGFVMLPEVGSGVWIEFEAGDVSYPIWTGCYWRAGEVPAKANADIKAVYAKAGSVSLDNNGPSITLEDADGHTVVMESAGITVTAGSSKIAATSSGVSVNDGALEVK</sequence>
<dbReference type="EMBL" id="JAUSVS010000003">
    <property type="protein sequence ID" value="MDQ0464402.1"/>
    <property type="molecule type" value="Genomic_DNA"/>
</dbReference>
<dbReference type="InterPro" id="IPR006531">
    <property type="entry name" value="Gp5/Vgr_OB"/>
</dbReference>
<keyword evidence="3" id="KW-1185">Reference proteome</keyword>
<dbReference type="Proteomes" id="UP001228905">
    <property type="component" value="Unassembled WGS sequence"/>
</dbReference>
<dbReference type="SUPFAM" id="SSF69255">
    <property type="entry name" value="gp5 N-terminal domain-like"/>
    <property type="match status" value="1"/>
</dbReference>
<name>A0ABU0ITW3_9CAUL</name>
<dbReference type="Gene3D" id="2.40.50.230">
    <property type="entry name" value="Gp5 N-terminal domain"/>
    <property type="match status" value="1"/>
</dbReference>
<reference evidence="2 3" key="1">
    <citation type="submission" date="2023-07" db="EMBL/GenBank/DDBJ databases">
        <title>Genomic Encyclopedia of Type Strains, Phase IV (KMG-IV): sequencing the most valuable type-strain genomes for metagenomic binning, comparative biology and taxonomic classification.</title>
        <authorList>
            <person name="Goeker M."/>
        </authorList>
    </citation>
    <scope>NUCLEOTIDE SEQUENCE [LARGE SCALE GENOMIC DNA]</scope>
    <source>
        <strain evidence="2 3">DSM 18695</strain>
    </source>
</reference>
<feature type="domain" description="Gp5/Type VI secretion system Vgr protein OB-fold" evidence="1">
    <location>
        <begin position="21"/>
        <end position="93"/>
    </location>
</feature>